<dbReference type="EMBL" id="JAYKXN010000003">
    <property type="protein sequence ID" value="KAK7301286.1"/>
    <property type="molecule type" value="Genomic_DNA"/>
</dbReference>
<comment type="caution">
    <text evidence="1">The sequence shown here is derived from an EMBL/GenBank/DDBJ whole genome shotgun (WGS) entry which is preliminary data.</text>
</comment>
<evidence type="ECO:0000313" key="1">
    <source>
        <dbReference type="EMBL" id="KAK7301286.1"/>
    </source>
</evidence>
<protein>
    <submittedName>
        <fullName evidence="1">Uncharacterized protein</fullName>
    </submittedName>
</protein>
<dbReference type="AlphaFoldDB" id="A0AAN9JN72"/>
<sequence>MMNDSSPTIITWWHRSAPNSLSFTLGVELFHLLLPSWFCNLLSCLSSSSLHSRIGGASVCFHLLKGMKRRAEEEGFGVRSIYVLREGVETAETATAASETGAAEIAEGGVSTVGS</sequence>
<gene>
    <name evidence="1" type="ORF">RJT34_12147</name>
</gene>
<evidence type="ECO:0000313" key="2">
    <source>
        <dbReference type="Proteomes" id="UP001359559"/>
    </source>
</evidence>
<proteinExistence type="predicted"/>
<name>A0AAN9JN72_CLITE</name>
<dbReference type="Proteomes" id="UP001359559">
    <property type="component" value="Unassembled WGS sequence"/>
</dbReference>
<organism evidence="1 2">
    <name type="scientific">Clitoria ternatea</name>
    <name type="common">Butterfly pea</name>
    <dbReference type="NCBI Taxonomy" id="43366"/>
    <lineage>
        <taxon>Eukaryota</taxon>
        <taxon>Viridiplantae</taxon>
        <taxon>Streptophyta</taxon>
        <taxon>Embryophyta</taxon>
        <taxon>Tracheophyta</taxon>
        <taxon>Spermatophyta</taxon>
        <taxon>Magnoliopsida</taxon>
        <taxon>eudicotyledons</taxon>
        <taxon>Gunneridae</taxon>
        <taxon>Pentapetalae</taxon>
        <taxon>rosids</taxon>
        <taxon>fabids</taxon>
        <taxon>Fabales</taxon>
        <taxon>Fabaceae</taxon>
        <taxon>Papilionoideae</taxon>
        <taxon>50 kb inversion clade</taxon>
        <taxon>NPAAA clade</taxon>
        <taxon>indigoferoid/millettioid clade</taxon>
        <taxon>Phaseoleae</taxon>
        <taxon>Clitoria</taxon>
    </lineage>
</organism>
<accession>A0AAN9JN72</accession>
<keyword evidence="2" id="KW-1185">Reference proteome</keyword>
<reference evidence="1 2" key="1">
    <citation type="submission" date="2024-01" db="EMBL/GenBank/DDBJ databases">
        <title>The genomes of 5 underutilized Papilionoideae crops provide insights into root nodulation and disease resistance.</title>
        <authorList>
            <person name="Yuan L."/>
        </authorList>
    </citation>
    <scope>NUCLEOTIDE SEQUENCE [LARGE SCALE GENOMIC DNA]</scope>
    <source>
        <strain evidence="1">LY-2023</strain>
        <tissue evidence="1">Leaf</tissue>
    </source>
</reference>